<keyword evidence="2" id="KW-0812">Transmembrane</keyword>
<dbReference type="InterPro" id="IPR029095">
    <property type="entry name" value="NarX-like_N"/>
</dbReference>
<keyword evidence="4" id="KW-0472">Membrane</keyword>
<feature type="domain" description="NarX-like N-terminal" evidence="6">
    <location>
        <begin position="178"/>
        <end position="262"/>
    </location>
</feature>
<dbReference type="EMBL" id="FOZM01000001">
    <property type="protein sequence ID" value="SFS12519.1"/>
    <property type="molecule type" value="Genomic_DNA"/>
</dbReference>
<reference evidence="7 8" key="1">
    <citation type="submission" date="2016-10" db="EMBL/GenBank/DDBJ databases">
        <authorList>
            <person name="de Groot N.N."/>
        </authorList>
    </citation>
    <scope>NUCLEOTIDE SEQUENCE [LARGE SCALE GENOMIC DNA]</scope>
    <source>
        <strain evidence="7 8">DSM 29433</strain>
    </source>
</reference>
<dbReference type="GO" id="GO:0016020">
    <property type="term" value="C:membrane"/>
    <property type="evidence" value="ECO:0007669"/>
    <property type="project" value="UniProtKB-SubCell"/>
</dbReference>
<feature type="domain" description="NarX-like N-terminal" evidence="6">
    <location>
        <begin position="37"/>
        <end position="136"/>
    </location>
</feature>
<comment type="subcellular location">
    <subcellularLocation>
        <location evidence="1">Membrane</location>
        <topology evidence="1">Multi-pass membrane protein</topology>
    </subcellularLocation>
</comment>
<keyword evidence="5" id="KW-0732">Signal</keyword>
<dbReference type="OrthoDB" id="952521at2"/>
<feature type="chain" id="PRO_5011757083" evidence="5">
    <location>
        <begin position="27"/>
        <end position="301"/>
    </location>
</feature>
<evidence type="ECO:0000256" key="1">
    <source>
        <dbReference type="ARBA" id="ARBA00004141"/>
    </source>
</evidence>
<dbReference type="STRING" id="1123755.SAMN05444714_1432"/>
<evidence type="ECO:0000256" key="2">
    <source>
        <dbReference type="ARBA" id="ARBA00022692"/>
    </source>
</evidence>
<gene>
    <name evidence="7" type="ORF">SAMN05444714_1432</name>
</gene>
<sequence>MKIRYSLALVLAASIGATTLPSITLAQSTSAETVETNAQQRINFSGKLRMLSQRIPSAACHFSQGIDPEGSLALLNAATAEFDKIITALEFGGDTDLNIIAAESRRKTLERIHQLHEQWDPLKTAAQAVASGNGSDADIDFILNNNMPVLRAAQLLVEELVKQYSNPNATTRAMLFLIDISGRQRMLTQKVSKESCMLGGPFETETTMTDLEGTIGIFEASLEALRFGMPMVGVNPPPNDAIFEGLNGVHEDWQRVTPLLTEIRAGNTLDAEQSTIKFQGLNTTMANMNTVVGMYTAAAGS</sequence>
<evidence type="ECO:0000259" key="6">
    <source>
        <dbReference type="Pfam" id="PF13675"/>
    </source>
</evidence>
<keyword evidence="3" id="KW-1133">Transmembrane helix</keyword>
<dbReference type="Pfam" id="PF13675">
    <property type="entry name" value="PilJ"/>
    <property type="match status" value="2"/>
</dbReference>
<dbReference type="RefSeq" id="WP_090205747.1">
    <property type="nucleotide sequence ID" value="NZ_FOZM01000001.1"/>
</dbReference>
<organism evidence="7 8">
    <name type="scientific">Yoonia litorea</name>
    <dbReference type="NCBI Taxonomy" id="1123755"/>
    <lineage>
        <taxon>Bacteria</taxon>
        <taxon>Pseudomonadati</taxon>
        <taxon>Pseudomonadota</taxon>
        <taxon>Alphaproteobacteria</taxon>
        <taxon>Rhodobacterales</taxon>
        <taxon>Paracoccaceae</taxon>
        <taxon>Yoonia</taxon>
    </lineage>
</organism>
<evidence type="ECO:0000256" key="3">
    <source>
        <dbReference type="ARBA" id="ARBA00022989"/>
    </source>
</evidence>
<evidence type="ECO:0000256" key="4">
    <source>
        <dbReference type="ARBA" id="ARBA00023136"/>
    </source>
</evidence>
<proteinExistence type="predicted"/>
<evidence type="ECO:0000313" key="8">
    <source>
        <dbReference type="Proteomes" id="UP000198926"/>
    </source>
</evidence>
<evidence type="ECO:0000256" key="5">
    <source>
        <dbReference type="SAM" id="SignalP"/>
    </source>
</evidence>
<dbReference type="AlphaFoldDB" id="A0A1I6M9Z1"/>
<feature type="signal peptide" evidence="5">
    <location>
        <begin position="1"/>
        <end position="26"/>
    </location>
</feature>
<accession>A0A1I6M9Z1</accession>
<protein>
    <submittedName>
        <fullName evidence="7">Type IV pili methyl-accepting chemotaxis transducer N-term</fullName>
    </submittedName>
</protein>
<evidence type="ECO:0000313" key="7">
    <source>
        <dbReference type="EMBL" id="SFS12519.1"/>
    </source>
</evidence>
<keyword evidence="8" id="KW-1185">Reference proteome</keyword>
<name>A0A1I6M9Z1_9RHOB</name>
<dbReference type="Proteomes" id="UP000198926">
    <property type="component" value="Unassembled WGS sequence"/>
</dbReference>